<feature type="coiled-coil region" evidence="5">
    <location>
        <begin position="6"/>
        <end position="33"/>
    </location>
</feature>
<keyword evidence="2" id="KW-0067">ATP-binding</keyword>
<dbReference type="InterPro" id="IPR003593">
    <property type="entry name" value="AAA+_ATPase"/>
</dbReference>
<evidence type="ECO:0000256" key="1">
    <source>
        <dbReference type="ARBA" id="ARBA00022741"/>
    </source>
</evidence>
<dbReference type="InterPro" id="IPR009057">
    <property type="entry name" value="Homeodomain-like_sf"/>
</dbReference>
<keyword evidence="3" id="KW-0805">Transcription regulation</keyword>
<evidence type="ECO:0000256" key="2">
    <source>
        <dbReference type="ARBA" id="ARBA00022840"/>
    </source>
</evidence>
<organism evidence="8 9">
    <name type="scientific">Desulfosporosinus youngiae DSM 17734</name>
    <dbReference type="NCBI Taxonomy" id="768710"/>
    <lineage>
        <taxon>Bacteria</taxon>
        <taxon>Bacillati</taxon>
        <taxon>Bacillota</taxon>
        <taxon>Clostridia</taxon>
        <taxon>Eubacteriales</taxon>
        <taxon>Desulfitobacteriaceae</taxon>
        <taxon>Desulfosporosinus</taxon>
    </lineage>
</organism>
<reference evidence="8 9" key="1">
    <citation type="submission" date="2011-11" db="EMBL/GenBank/DDBJ databases">
        <title>The Noncontiguous Finished genome of Desulfosporosinus youngiae DSM 17734.</title>
        <authorList>
            <consortium name="US DOE Joint Genome Institute (JGI-PGF)"/>
            <person name="Lucas S."/>
            <person name="Han J."/>
            <person name="Lapidus A."/>
            <person name="Cheng J.-F."/>
            <person name="Goodwin L."/>
            <person name="Pitluck S."/>
            <person name="Peters L."/>
            <person name="Ovchinnikova G."/>
            <person name="Lu M."/>
            <person name="Land M.L."/>
            <person name="Hauser L."/>
            <person name="Pester M."/>
            <person name="Spring S."/>
            <person name="Ollivier B."/>
            <person name="Rattei T."/>
            <person name="Klenk H.-P."/>
            <person name="Wagner M."/>
            <person name="Loy A."/>
            <person name="Woyke T.J."/>
        </authorList>
    </citation>
    <scope>NUCLEOTIDE SEQUENCE [LARGE SCALE GENOMIC DNA]</scope>
    <source>
        <strain evidence="8 9">DSM 17734</strain>
    </source>
</reference>
<dbReference type="Gene3D" id="3.40.50.300">
    <property type="entry name" value="P-loop containing nucleotide triphosphate hydrolases"/>
    <property type="match status" value="1"/>
</dbReference>
<dbReference type="HOGENOM" id="CLU_000445_8_1_9"/>
<dbReference type="PANTHER" id="PTHR32071">
    <property type="entry name" value="TRANSCRIPTIONAL REGULATORY PROTEIN"/>
    <property type="match status" value="1"/>
</dbReference>
<evidence type="ECO:0000256" key="5">
    <source>
        <dbReference type="SAM" id="Coils"/>
    </source>
</evidence>
<evidence type="ECO:0000259" key="6">
    <source>
        <dbReference type="PROSITE" id="PS50045"/>
    </source>
</evidence>
<dbReference type="InterPro" id="IPR013767">
    <property type="entry name" value="PAS_fold"/>
</dbReference>
<dbReference type="PROSITE" id="PS00675">
    <property type="entry name" value="SIGMA54_INTERACT_1"/>
    <property type="match status" value="1"/>
</dbReference>
<dbReference type="CDD" id="cd00009">
    <property type="entry name" value="AAA"/>
    <property type="match status" value="1"/>
</dbReference>
<dbReference type="RefSeq" id="WP_007784791.1">
    <property type="nucleotide sequence ID" value="NZ_CM001441.1"/>
</dbReference>
<keyword evidence="5" id="KW-0175">Coiled coil</keyword>
<dbReference type="GO" id="GO:0006355">
    <property type="term" value="P:regulation of DNA-templated transcription"/>
    <property type="evidence" value="ECO:0007669"/>
    <property type="project" value="InterPro"/>
</dbReference>
<keyword evidence="1" id="KW-0547">Nucleotide-binding</keyword>
<proteinExistence type="predicted"/>
<dbReference type="SUPFAM" id="SSF46689">
    <property type="entry name" value="Homeodomain-like"/>
    <property type="match status" value="1"/>
</dbReference>
<dbReference type="PROSITE" id="PS50045">
    <property type="entry name" value="SIGMA54_INTERACT_4"/>
    <property type="match status" value="1"/>
</dbReference>
<dbReference type="PRINTS" id="PR01590">
    <property type="entry name" value="HTHFIS"/>
</dbReference>
<dbReference type="InterPro" id="IPR027417">
    <property type="entry name" value="P-loop_NTPase"/>
</dbReference>
<dbReference type="eggNOG" id="COG3829">
    <property type="taxonomic scope" value="Bacteria"/>
</dbReference>
<dbReference type="Pfam" id="PF02954">
    <property type="entry name" value="HTH_8"/>
    <property type="match status" value="1"/>
</dbReference>
<dbReference type="PROSITE" id="PS00688">
    <property type="entry name" value="SIGMA54_INTERACT_3"/>
    <property type="match status" value="1"/>
</dbReference>
<dbReference type="InterPro" id="IPR025662">
    <property type="entry name" value="Sigma_54_int_dom_ATP-bd_1"/>
</dbReference>
<protein>
    <submittedName>
        <fullName evidence="8">PAS domain S-box</fullName>
    </submittedName>
</protein>
<evidence type="ECO:0000313" key="8">
    <source>
        <dbReference type="EMBL" id="EHQ90401.1"/>
    </source>
</evidence>
<evidence type="ECO:0000259" key="7">
    <source>
        <dbReference type="PROSITE" id="PS50112"/>
    </source>
</evidence>
<dbReference type="Gene3D" id="3.30.450.20">
    <property type="entry name" value="PAS domain"/>
    <property type="match status" value="1"/>
</dbReference>
<dbReference type="InterPro" id="IPR058031">
    <property type="entry name" value="AAA_lid_NorR"/>
</dbReference>
<keyword evidence="9" id="KW-1185">Reference proteome</keyword>
<feature type="domain" description="PAS" evidence="7">
    <location>
        <begin position="26"/>
        <end position="71"/>
    </location>
</feature>
<accession>H5Y5F1</accession>
<keyword evidence="4" id="KW-0804">Transcription</keyword>
<dbReference type="NCBIfam" id="TIGR00229">
    <property type="entry name" value="sensory_box"/>
    <property type="match status" value="1"/>
</dbReference>
<dbReference type="Gene3D" id="1.10.8.60">
    <property type="match status" value="1"/>
</dbReference>
<dbReference type="SMART" id="SM00382">
    <property type="entry name" value="AAA"/>
    <property type="match status" value="1"/>
</dbReference>
<dbReference type="Pfam" id="PF00158">
    <property type="entry name" value="Sigma54_activat"/>
    <property type="match status" value="1"/>
</dbReference>
<evidence type="ECO:0000256" key="4">
    <source>
        <dbReference type="ARBA" id="ARBA00023163"/>
    </source>
</evidence>
<dbReference type="GO" id="GO:0005524">
    <property type="term" value="F:ATP binding"/>
    <property type="evidence" value="ECO:0007669"/>
    <property type="project" value="UniProtKB-KW"/>
</dbReference>
<dbReference type="PANTHER" id="PTHR32071:SF74">
    <property type="entry name" value="TRANSCRIPTIONAL ACTIVATOR ROCR"/>
    <property type="match status" value="1"/>
</dbReference>
<feature type="domain" description="Sigma-54 factor interaction" evidence="6">
    <location>
        <begin position="172"/>
        <end position="400"/>
    </location>
</feature>
<dbReference type="Pfam" id="PF00989">
    <property type="entry name" value="PAS"/>
    <property type="match status" value="1"/>
</dbReference>
<evidence type="ECO:0000256" key="3">
    <source>
        <dbReference type="ARBA" id="ARBA00023015"/>
    </source>
</evidence>
<dbReference type="AlphaFoldDB" id="H5Y5F1"/>
<dbReference type="Proteomes" id="UP000005104">
    <property type="component" value="Chromosome"/>
</dbReference>
<dbReference type="Pfam" id="PF25601">
    <property type="entry name" value="AAA_lid_14"/>
    <property type="match status" value="1"/>
</dbReference>
<dbReference type="GO" id="GO:0043565">
    <property type="term" value="F:sequence-specific DNA binding"/>
    <property type="evidence" value="ECO:0007669"/>
    <property type="project" value="InterPro"/>
</dbReference>
<dbReference type="InterPro" id="IPR002078">
    <property type="entry name" value="Sigma_54_int"/>
</dbReference>
<dbReference type="SUPFAM" id="SSF55785">
    <property type="entry name" value="PYP-like sensor domain (PAS domain)"/>
    <property type="match status" value="1"/>
</dbReference>
<dbReference type="InterPro" id="IPR000014">
    <property type="entry name" value="PAS"/>
</dbReference>
<dbReference type="STRING" id="768710.DesyoDRAFT_3376"/>
<dbReference type="FunFam" id="3.40.50.300:FF:000006">
    <property type="entry name" value="DNA-binding transcriptional regulator NtrC"/>
    <property type="match status" value="1"/>
</dbReference>
<evidence type="ECO:0000313" key="9">
    <source>
        <dbReference type="Proteomes" id="UP000005104"/>
    </source>
</evidence>
<dbReference type="PROSITE" id="PS50112">
    <property type="entry name" value="PAS"/>
    <property type="match status" value="1"/>
</dbReference>
<dbReference type="SUPFAM" id="SSF52540">
    <property type="entry name" value="P-loop containing nucleoside triphosphate hydrolases"/>
    <property type="match status" value="1"/>
</dbReference>
<name>H5Y5F1_9FIRM</name>
<dbReference type="Gene3D" id="1.10.10.60">
    <property type="entry name" value="Homeodomain-like"/>
    <property type="match status" value="1"/>
</dbReference>
<dbReference type="EMBL" id="CM001441">
    <property type="protein sequence ID" value="EHQ90401.1"/>
    <property type="molecule type" value="Genomic_DNA"/>
</dbReference>
<sequence>MQNDKIAELKKENEELKIENEKLKIENELLKTIIDNIHESVIAVNKNDEIILYNCESEKMEGLNRNDVLGKKEDDVYAPPFYFSDEVVKKVLRTGIAVIEQPYWYYLNDGRQTNMIFSVFPYLYKGQIFGAYIIFRNVNQMSDFIARTLEMRKRFFEDETTSQTGAVFLLDHIIGSGSIKKIKEEARSIARRDSPVLIVGETGTGKELFSQGIHNASLRSKGPFISVNCAAIPETLFESLLFGTVKGAFTGAVETPGLFEQAEDGTIFFDEINSMPLFLQAKLLRVLQVKSIQRIGSTVQKPINCRIISATNNDPVEAIERKLIRSDLYFRLATITLNIPPLRERKEDINYLAASFIKKYNLKFGLFVDNIAEELLNLFDEYYWPGNVRELENFIEGAMNFVQDKDKTLNLHHLPEYFRKRILSNKKSPVNTIVSDKKLQSVLSETEKEMIESILAQNNRNITKTARELGISRQNLYYKFKILGIKK</sequence>
<dbReference type="InterPro" id="IPR035965">
    <property type="entry name" value="PAS-like_dom_sf"/>
</dbReference>
<dbReference type="InterPro" id="IPR025944">
    <property type="entry name" value="Sigma_54_int_dom_CS"/>
</dbReference>
<dbReference type="InterPro" id="IPR002197">
    <property type="entry name" value="HTH_Fis"/>
</dbReference>
<gene>
    <name evidence="8" type="ORF">DesyoDRAFT_3376</name>
</gene>